<keyword evidence="6" id="KW-0436">Ligase</keyword>
<gene>
    <name evidence="6" type="ORF">EOJ36_03630</name>
</gene>
<feature type="binding site" evidence="4">
    <location>
        <begin position="3"/>
        <end position="7"/>
    </location>
    <ligand>
        <name>ATP</name>
        <dbReference type="ChEBI" id="CHEBI:30616"/>
    </ligand>
</feature>
<keyword evidence="7" id="KW-1185">Reference proteome</keyword>
<keyword evidence="5" id="KW-0479">Metal-binding</keyword>
<feature type="binding site" evidence="4">
    <location>
        <position position="50"/>
    </location>
    <ligand>
        <name>substrate</name>
    </ligand>
</feature>
<dbReference type="Proteomes" id="UP000282832">
    <property type="component" value="Unassembled WGS sequence"/>
</dbReference>
<sequence length="193" mass="22295">MQKSEIRQLFLAKREALSEEEWNNLNNKLALNIIQYIQTLPSNLNVGSFLPMEHKKEISTHLFHSQLEGFPFLHSLCFPRVAENNQMTFYKISSENDLELSQWKIPEPKAIEKHLLSPESLHLLFIPLLAFDINGQRVGYGKGFYDRYLEKCNSNLIKVGLSLFSEPVEIDDLHANDIPLDVIITPYKVIGNR</sequence>
<comment type="caution">
    <text evidence="6">The sequence shown here is derived from an EMBL/GenBank/DDBJ whole genome shotgun (WGS) entry which is preliminary data.</text>
</comment>
<reference evidence="6 7" key="1">
    <citation type="submission" date="2019-01" db="EMBL/GenBank/DDBJ databases">
        <authorList>
            <person name="Chen W.-M."/>
        </authorList>
    </citation>
    <scope>NUCLEOTIDE SEQUENCE [LARGE SCALE GENOMIC DNA]</scope>
    <source>
        <strain evidence="6 7">FSY-15</strain>
    </source>
</reference>
<evidence type="ECO:0000256" key="2">
    <source>
        <dbReference type="ARBA" id="ARBA00022741"/>
    </source>
</evidence>
<evidence type="ECO:0000313" key="6">
    <source>
        <dbReference type="EMBL" id="RVU25519.1"/>
    </source>
</evidence>
<dbReference type="SUPFAM" id="SSF100950">
    <property type="entry name" value="NagB/RpiA/CoA transferase-like"/>
    <property type="match status" value="1"/>
</dbReference>
<evidence type="ECO:0000256" key="3">
    <source>
        <dbReference type="ARBA" id="ARBA00022840"/>
    </source>
</evidence>
<comment type="cofactor">
    <cofactor evidence="5">
        <name>Mg(2+)</name>
        <dbReference type="ChEBI" id="CHEBI:18420"/>
    </cofactor>
</comment>
<dbReference type="Gene3D" id="3.40.50.10420">
    <property type="entry name" value="NagB/RpiA/CoA transferase-like"/>
    <property type="match status" value="1"/>
</dbReference>
<feature type="binding site" evidence="4">
    <location>
        <begin position="137"/>
        <end position="145"/>
    </location>
    <ligand>
        <name>ATP</name>
        <dbReference type="ChEBI" id="CHEBI:30616"/>
    </ligand>
</feature>
<dbReference type="RefSeq" id="WP_127802674.1">
    <property type="nucleotide sequence ID" value="NZ_SACY01000002.1"/>
</dbReference>
<evidence type="ECO:0000313" key="7">
    <source>
        <dbReference type="Proteomes" id="UP000282832"/>
    </source>
</evidence>
<dbReference type="OrthoDB" id="9801938at2"/>
<dbReference type="GO" id="GO:0046872">
    <property type="term" value="F:metal ion binding"/>
    <property type="evidence" value="ECO:0007669"/>
    <property type="project" value="UniProtKB-KW"/>
</dbReference>
<keyword evidence="3 4" id="KW-0067">ATP-binding</keyword>
<comment type="catalytic activity">
    <reaction evidence="5">
        <text>(6S)-5-formyl-5,6,7,8-tetrahydrofolate + ATP = (6R)-5,10-methenyltetrahydrofolate + ADP + phosphate</text>
        <dbReference type="Rhea" id="RHEA:10488"/>
        <dbReference type="ChEBI" id="CHEBI:30616"/>
        <dbReference type="ChEBI" id="CHEBI:43474"/>
        <dbReference type="ChEBI" id="CHEBI:57455"/>
        <dbReference type="ChEBI" id="CHEBI:57457"/>
        <dbReference type="ChEBI" id="CHEBI:456216"/>
        <dbReference type="EC" id="6.3.3.2"/>
    </reaction>
</comment>
<organism evidence="6 7">
    <name type="scientific">Sandaracinomonas limnophila</name>
    <dbReference type="NCBI Taxonomy" id="1862386"/>
    <lineage>
        <taxon>Bacteria</taxon>
        <taxon>Pseudomonadati</taxon>
        <taxon>Bacteroidota</taxon>
        <taxon>Cytophagia</taxon>
        <taxon>Cytophagales</taxon>
        <taxon>Flectobacillaceae</taxon>
        <taxon>Sandaracinomonas</taxon>
    </lineage>
</organism>
<dbReference type="GO" id="GO:0005524">
    <property type="term" value="F:ATP binding"/>
    <property type="evidence" value="ECO:0007669"/>
    <property type="project" value="UniProtKB-KW"/>
</dbReference>
<protein>
    <recommendedName>
        <fullName evidence="5">5-formyltetrahydrofolate cyclo-ligase</fullName>
        <ecNumber evidence="5">6.3.3.2</ecNumber>
    </recommendedName>
</protein>
<dbReference type="AlphaFoldDB" id="A0A437PTF5"/>
<dbReference type="GO" id="GO:0035999">
    <property type="term" value="P:tetrahydrofolate interconversion"/>
    <property type="evidence" value="ECO:0007669"/>
    <property type="project" value="TreeGrafter"/>
</dbReference>
<dbReference type="NCBIfam" id="TIGR02727">
    <property type="entry name" value="MTHFS_bact"/>
    <property type="match status" value="1"/>
</dbReference>
<proteinExistence type="inferred from homology"/>
<evidence type="ECO:0000256" key="1">
    <source>
        <dbReference type="ARBA" id="ARBA00010638"/>
    </source>
</evidence>
<dbReference type="PANTHER" id="PTHR23407:SF1">
    <property type="entry name" value="5-FORMYLTETRAHYDROFOLATE CYCLO-LIGASE"/>
    <property type="match status" value="1"/>
</dbReference>
<dbReference type="PANTHER" id="PTHR23407">
    <property type="entry name" value="ATPASE INHIBITOR/5-FORMYLTETRAHYDROFOLATE CYCLO-LIGASE"/>
    <property type="match status" value="1"/>
</dbReference>
<feature type="binding site" evidence="4">
    <location>
        <position position="57"/>
    </location>
    <ligand>
        <name>substrate</name>
    </ligand>
</feature>
<dbReference type="EC" id="6.3.3.2" evidence="5"/>
<dbReference type="Pfam" id="PF01812">
    <property type="entry name" value="5-FTHF_cyc-lig"/>
    <property type="match status" value="1"/>
</dbReference>
<dbReference type="InterPro" id="IPR037171">
    <property type="entry name" value="NagB/RpiA_transferase-like"/>
</dbReference>
<dbReference type="GO" id="GO:0009396">
    <property type="term" value="P:folic acid-containing compound biosynthetic process"/>
    <property type="evidence" value="ECO:0007669"/>
    <property type="project" value="TreeGrafter"/>
</dbReference>
<name>A0A437PTF5_9BACT</name>
<evidence type="ECO:0000256" key="5">
    <source>
        <dbReference type="RuleBase" id="RU361279"/>
    </source>
</evidence>
<accession>A0A437PTF5</accession>
<dbReference type="InterPro" id="IPR024185">
    <property type="entry name" value="FTHF_cligase-like_sf"/>
</dbReference>
<keyword evidence="2 4" id="KW-0547">Nucleotide-binding</keyword>
<comment type="similarity">
    <text evidence="1 5">Belongs to the 5-formyltetrahydrofolate cyclo-ligase family.</text>
</comment>
<dbReference type="EMBL" id="SACY01000002">
    <property type="protein sequence ID" value="RVU25519.1"/>
    <property type="molecule type" value="Genomic_DNA"/>
</dbReference>
<dbReference type="GO" id="GO:0030272">
    <property type="term" value="F:5-formyltetrahydrofolate cyclo-ligase activity"/>
    <property type="evidence" value="ECO:0007669"/>
    <property type="project" value="UniProtKB-EC"/>
</dbReference>
<evidence type="ECO:0000256" key="4">
    <source>
        <dbReference type="PIRSR" id="PIRSR006806-1"/>
    </source>
</evidence>
<dbReference type="InterPro" id="IPR002698">
    <property type="entry name" value="FTHF_cligase"/>
</dbReference>
<dbReference type="PIRSF" id="PIRSF006806">
    <property type="entry name" value="FTHF_cligase"/>
    <property type="match status" value="1"/>
</dbReference>
<keyword evidence="5" id="KW-0460">Magnesium</keyword>